<sequence>MAEKHIIDPDGDCVLRLQRVVTIASENKGVTGEDEGARDLDIDVENANTVDDDSTAESSKALTELHDVVLLVSSKHMMLASPVFKAMFQHRFREGEELHQTGMVVVSLPEDNPDKFLMLVNIIHCRGADVPLKISPEDLCDLAILVDKYEMHSAVKFVSNVWVLAWRKRILQLQYR</sequence>
<dbReference type="SUPFAM" id="SSF54695">
    <property type="entry name" value="POZ domain"/>
    <property type="match status" value="1"/>
</dbReference>
<dbReference type="Pfam" id="PF00651">
    <property type="entry name" value="BTB"/>
    <property type="match status" value="1"/>
</dbReference>
<gene>
    <name evidence="2" type="ORF">DSL72_005206</name>
</gene>
<feature type="domain" description="BTB" evidence="1">
    <location>
        <begin position="64"/>
        <end position="157"/>
    </location>
</feature>
<evidence type="ECO:0000313" key="3">
    <source>
        <dbReference type="Proteomes" id="UP000672032"/>
    </source>
</evidence>
<dbReference type="AlphaFoldDB" id="A0A8A3PER2"/>
<accession>A0A8A3PER2</accession>
<dbReference type="EMBL" id="CP063408">
    <property type="protein sequence ID" value="QSZ33638.1"/>
    <property type="molecule type" value="Genomic_DNA"/>
</dbReference>
<reference evidence="2" key="1">
    <citation type="submission" date="2020-10" db="EMBL/GenBank/DDBJ databases">
        <title>Genome Sequence of Monilinia vaccinii-corymbosi Sheds Light on Mummy Berry Disease Infection of Blueberry and Mating Type.</title>
        <authorList>
            <person name="Yow A.G."/>
            <person name="Zhang Y."/>
            <person name="Bansal K."/>
            <person name="Eacker S.M."/>
            <person name="Sullivan S."/>
            <person name="Liachko I."/>
            <person name="Cubeta M.A."/>
            <person name="Rollins J.A."/>
            <person name="Ashrafi H."/>
        </authorList>
    </citation>
    <scope>NUCLEOTIDE SEQUENCE</scope>
    <source>
        <strain evidence="2">RL-1</strain>
    </source>
</reference>
<organism evidence="2 3">
    <name type="scientific">Monilinia vaccinii-corymbosi</name>
    <dbReference type="NCBI Taxonomy" id="61207"/>
    <lineage>
        <taxon>Eukaryota</taxon>
        <taxon>Fungi</taxon>
        <taxon>Dikarya</taxon>
        <taxon>Ascomycota</taxon>
        <taxon>Pezizomycotina</taxon>
        <taxon>Leotiomycetes</taxon>
        <taxon>Helotiales</taxon>
        <taxon>Sclerotiniaceae</taxon>
        <taxon>Monilinia</taxon>
    </lineage>
</organism>
<evidence type="ECO:0000313" key="2">
    <source>
        <dbReference type="EMBL" id="QSZ33638.1"/>
    </source>
</evidence>
<proteinExistence type="predicted"/>
<protein>
    <recommendedName>
        <fullName evidence="1">BTB domain-containing protein</fullName>
    </recommendedName>
</protein>
<dbReference type="CDD" id="cd18186">
    <property type="entry name" value="BTB_POZ_ZBTB_KLHL-like"/>
    <property type="match status" value="1"/>
</dbReference>
<dbReference type="InterPro" id="IPR011333">
    <property type="entry name" value="SKP1/BTB/POZ_sf"/>
</dbReference>
<dbReference type="OrthoDB" id="5326346at2759"/>
<dbReference type="InterPro" id="IPR000210">
    <property type="entry name" value="BTB/POZ_dom"/>
</dbReference>
<evidence type="ECO:0000259" key="1">
    <source>
        <dbReference type="Pfam" id="PF00651"/>
    </source>
</evidence>
<keyword evidence="3" id="KW-1185">Reference proteome</keyword>
<dbReference type="Proteomes" id="UP000672032">
    <property type="component" value="Chromosome 4"/>
</dbReference>
<name>A0A8A3PER2_9HELO</name>
<dbReference type="Gene3D" id="3.30.710.10">
    <property type="entry name" value="Potassium Channel Kv1.1, Chain A"/>
    <property type="match status" value="1"/>
</dbReference>